<evidence type="ECO:0000313" key="11">
    <source>
        <dbReference type="EMBL" id="KAF3600513.1"/>
    </source>
</evidence>
<gene>
    <name evidence="11" type="ORF">F2Q69_00038108</name>
</gene>
<evidence type="ECO:0000256" key="6">
    <source>
        <dbReference type="SAM" id="Coils"/>
    </source>
</evidence>
<keyword evidence="6" id="KW-0175">Coiled coil</keyword>
<dbReference type="AlphaFoldDB" id="A0A8S9SKL3"/>
<evidence type="ECO:0000256" key="3">
    <source>
        <dbReference type="ARBA" id="ARBA00022806"/>
    </source>
</evidence>
<evidence type="ECO:0000256" key="5">
    <source>
        <dbReference type="PROSITE-ProRule" id="PRU00552"/>
    </source>
</evidence>
<dbReference type="GO" id="GO:0003676">
    <property type="term" value="F:nucleic acid binding"/>
    <property type="evidence" value="ECO:0007669"/>
    <property type="project" value="InterPro"/>
</dbReference>
<dbReference type="Pfam" id="PF00270">
    <property type="entry name" value="DEAD"/>
    <property type="match status" value="1"/>
</dbReference>
<feature type="compositionally biased region" description="Acidic residues" evidence="7">
    <location>
        <begin position="115"/>
        <end position="137"/>
    </location>
</feature>
<evidence type="ECO:0000256" key="4">
    <source>
        <dbReference type="ARBA" id="ARBA00022840"/>
    </source>
</evidence>
<name>A0A8S9SKL3_BRACR</name>
<feature type="region of interest" description="Disordered" evidence="7">
    <location>
        <begin position="87"/>
        <end position="196"/>
    </location>
</feature>
<feature type="domain" description="Helicase C-terminal" evidence="9">
    <location>
        <begin position="484"/>
        <end position="644"/>
    </location>
</feature>
<dbReference type="InterPro" id="IPR011545">
    <property type="entry name" value="DEAD/DEAH_box_helicase_dom"/>
</dbReference>
<keyword evidence="3" id="KW-0347">Helicase</keyword>
<organism evidence="11 12">
    <name type="scientific">Brassica cretica</name>
    <name type="common">Mustard</name>
    <dbReference type="NCBI Taxonomy" id="69181"/>
    <lineage>
        <taxon>Eukaryota</taxon>
        <taxon>Viridiplantae</taxon>
        <taxon>Streptophyta</taxon>
        <taxon>Embryophyta</taxon>
        <taxon>Tracheophyta</taxon>
        <taxon>Spermatophyta</taxon>
        <taxon>Magnoliopsida</taxon>
        <taxon>eudicotyledons</taxon>
        <taxon>Gunneridae</taxon>
        <taxon>Pentapetalae</taxon>
        <taxon>rosids</taxon>
        <taxon>malvids</taxon>
        <taxon>Brassicales</taxon>
        <taxon>Brassicaceae</taxon>
        <taxon>Brassiceae</taxon>
        <taxon>Brassica</taxon>
    </lineage>
</organism>
<protein>
    <recommendedName>
        <fullName evidence="13">RNA helicase</fullName>
    </recommendedName>
</protein>
<dbReference type="SMART" id="SM00490">
    <property type="entry name" value="HELICc"/>
    <property type="match status" value="1"/>
</dbReference>
<accession>A0A8S9SKL3</accession>
<feature type="domain" description="DEAD-box RNA helicase Q" evidence="10">
    <location>
        <begin position="201"/>
        <end position="229"/>
    </location>
</feature>
<feature type="region of interest" description="Disordered" evidence="7">
    <location>
        <begin position="1"/>
        <end position="67"/>
    </location>
</feature>
<keyword evidence="2" id="KW-0378">Hydrolase</keyword>
<feature type="compositionally biased region" description="Basic residues" evidence="7">
    <location>
        <begin position="148"/>
        <end position="165"/>
    </location>
</feature>
<dbReference type="CDD" id="cd17946">
    <property type="entry name" value="DEADc_DDX24"/>
    <property type="match status" value="1"/>
</dbReference>
<evidence type="ECO:0000256" key="7">
    <source>
        <dbReference type="SAM" id="MobiDB-lite"/>
    </source>
</evidence>
<feature type="compositionally biased region" description="Basic and acidic residues" evidence="7">
    <location>
        <begin position="927"/>
        <end position="937"/>
    </location>
</feature>
<feature type="coiled-coil region" evidence="6">
    <location>
        <begin position="787"/>
        <end position="835"/>
    </location>
</feature>
<sequence length="949" mass="106489">MSKLLKSTASMSPGGGKSSSMAAKKKNKRSHKRKREEELERLDSLPWSSTIPIGEDDEGETFSTLFAGSDELDGGFLSLEEIDEADYNLADFPVDESVKGKKGLKSKKQAHENNDSDEEEAVDEITEDKAGEEEEESKGEGDLESPKKKEKKYKNKKKKERKKRVKEAVEVQESPDAVSCDEENKAEELDGEEEEIPPEFSAWSLMRLHPLLMKSIYHLGFKEPTKIQKACFTVAAFQGKDVIGAAETGSGKTLAFGLPILQRLLDEREKVGKLYALKGEEAQKYSADGYLRALIITPTRELALQVTEHLKNAAKNLGVRVVPIVGGMSSAKQERLLKGKPEIVVGTPGRLWELMSAGENHLVELQCLSFFVLDEADRMVEGGHFRELQSIIDMLPVTDKPSEGKTQSSDTVSDAPKKKRQTFVFSATIALSSDFRKKLKRGSSKSKQSSSGVVNSIEVLSERAGMRDSVAIVDLTTAAILAPKIEESFIRCEEEDKDAYLYYLLSVHGQGRTIVFCTSVAALRHICALLKILGVDVCKLNADMKQQARLKAMDRFRSSENGVLVATDVVARGIDIKNVRTIIHYQLPHSAEVYVHRSGRTARAFADGCSIALIAPNDTSKFYTLCKSFSKESVKIFPLDSSLMPDVRKRLSLARQIDQIERKGSRERVDRTWLEKHAELMELELDEDESEEEKVDNVRQRKATSAQLKKLKEELSSLLSRPMQPKKFSDRYFAGCGMSPLLQNQLAELTNQKQQQQVATGGDKKRRKLVVVSQNCIEPLQALRDGSKEKHAELMELELDEDESEEEKVDNVRQRKATSAQLKKLKEELSSLLSRPMQPKKFSDRYFAGCGMSPLLQNQLAELTNQKQQQQVATGGDKKRRKLVVVSQNCIEPLQALRDGSKEVMSMKGQSADKRRDIATLRKKRKEEKIGRRDQRRDQKKKRKLMASS</sequence>
<dbReference type="SUPFAM" id="SSF52540">
    <property type="entry name" value="P-loop containing nucleoside triphosphate hydrolases"/>
    <property type="match status" value="1"/>
</dbReference>
<feature type="compositionally biased region" description="Basic residues" evidence="7">
    <location>
        <begin position="938"/>
        <end position="949"/>
    </location>
</feature>
<dbReference type="Proteomes" id="UP000712600">
    <property type="component" value="Unassembled WGS sequence"/>
</dbReference>
<reference evidence="11" key="1">
    <citation type="submission" date="2019-12" db="EMBL/GenBank/DDBJ databases">
        <title>Genome sequencing and annotation of Brassica cretica.</title>
        <authorList>
            <person name="Studholme D.J."/>
            <person name="Sarris P."/>
        </authorList>
    </citation>
    <scope>NUCLEOTIDE SEQUENCE</scope>
    <source>
        <strain evidence="11">PFS-109/04</strain>
        <tissue evidence="11">Leaf</tissue>
    </source>
</reference>
<evidence type="ECO:0008006" key="13">
    <source>
        <dbReference type="Google" id="ProtNLM"/>
    </source>
</evidence>
<dbReference type="Gene3D" id="3.40.50.300">
    <property type="entry name" value="P-loop containing nucleotide triphosphate hydrolases"/>
    <property type="match status" value="2"/>
</dbReference>
<dbReference type="PROSITE" id="PS51194">
    <property type="entry name" value="HELICASE_CTER"/>
    <property type="match status" value="1"/>
</dbReference>
<dbReference type="Pfam" id="PF00271">
    <property type="entry name" value="Helicase_C"/>
    <property type="match status" value="1"/>
</dbReference>
<dbReference type="EMBL" id="QGKX02000004">
    <property type="protein sequence ID" value="KAF3600513.1"/>
    <property type="molecule type" value="Genomic_DNA"/>
</dbReference>
<feature type="compositionally biased region" description="Basic and acidic residues" evidence="7">
    <location>
        <begin position="911"/>
        <end position="920"/>
    </location>
</feature>
<keyword evidence="1" id="KW-0547">Nucleotide-binding</keyword>
<dbReference type="CDD" id="cd18787">
    <property type="entry name" value="SF2_C_DEAD"/>
    <property type="match status" value="1"/>
</dbReference>
<dbReference type="InterPro" id="IPR001650">
    <property type="entry name" value="Helicase_C-like"/>
</dbReference>
<evidence type="ECO:0000259" key="9">
    <source>
        <dbReference type="PROSITE" id="PS51194"/>
    </source>
</evidence>
<dbReference type="GO" id="GO:0003724">
    <property type="term" value="F:RNA helicase activity"/>
    <property type="evidence" value="ECO:0007669"/>
    <property type="project" value="InterPro"/>
</dbReference>
<feature type="region of interest" description="Disordered" evidence="7">
    <location>
        <begin position="397"/>
        <end position="417"/>
    </location>
</feature>
<evidence type="ECO:0000259" key="10">
    <source>
        <dbReference type="PROSITE" id="PS51195"/>
    </source>
</evidence>
<feature type="region of interest" description="Disordered" evidence="7">
    <location>
        <begin position="901"/>
        <end position="949"/>
    </location>
</feature>
<evidence type="ECO:0000259" key="8">
    <source>
        <dbReference type="PROSITE" id="PS51192"/>
    </source>
</evidence>
<dbReference type="PROSITE" id="PS51195">
    <property type="entry name" value="Q_MOTIF"/>
    <property type="match status" value="1"/>
</dbReference>
<dbReference type="GO" id="GO:0005829">
    <property type="term" value="C:cytosol"/>
    <property type="evidence" value="ECO:0007669"/>
    <property type="project" value="TreeGrafter"/>
</dbReference>
<proteinExistence type="predicted"/>
<feature type="compositionally biased region" description="Basic and acidic residues" evidence="7">
    <location>
        <begin position="138"/>
        <end position="147"/>
    </location>
</feature>
<dbReference type="InterPro" id="IPR000629">
    <property type="entry name" value="RNA-helicase_DEAD-box_CS"/>
</dbReference>
<evidence type="ECO:0000256" key="1">
    <source>
        <dbReference type="ARBA" id="ARBA00022741"/>
    </source>
</evidence>
<dbReference type="InterPro" id="IPR050079">
    <property type="entry name" value="DEAD_box_RNA_helicase"/>
</dbReference>
<comment type="caution">
    <text evidence="11">The sequence shown here is derived from an EMBL/GenBank/DDBJ whole genome shotgun (WGS) entry which is preliminary data.</text>
</comment>
<keyword evidence="4" id="KW-0067">ATP-binding</keyword>
<evidence type="ECO:0000256" key="2">
    <source>
        <dbReference type="ARBA" id="ARBA00022801"/>
    </source>
</evidence>
<feature type="short sequence motif" description="Q motif" evidence="5">
    <location>
        <begin position="201"/>
        <end position="229"/>
    </location>
</feature>
<dbReference type="SMART" id="SM00487">
    <property type="entry name" value="DEXDc"/>
    <property type="match status" value="1"/>
</dbReference>
<dbReference type="InterPro" id="IPR014014">
    <property type="entry name" value="RNA_helicase_DEAD_Q_motif"/>
</dbReference>
<evidence type="ECO:0000313" key="12">
    <source>
        <dbReference type="Proteomes" id="UP000712600"/>
    </source>
</evidence>
<dbReference type="PROSITE" id="PS00039">
    <property type="entry name" value="DEAD_ATP_HELICASE"/>
    <property type="match status" value="1"/>
</dbReference>
<feature type="domain" description="Helicase ATP-binding" evidence="8">
    <location>
        <begin position="233"/>
        <end position="447"/>
    </location>
</feature>
<dbReference type="PROSITE" id="PS51192">
    <property type="entry name" value="HELICASE_ATP_BIND_1"/>
    <property type="match status" value="1"/>
</dbReference>
<dbReference type="InterPro" id="IPR014001">
    <property type="entry name" value="Helicase_ATP-bd"/>
</dbReference>
<dbReference type="PANTHER" id="PTHR47959:SF1">
    <property type="entry name" value="ATP-DEPENDENT RNA HELICASE DBPA"/>
    <property type="match status" value="1"/>
</dbReference>
<dbReference type="GO" id="GO:0016787">
    <property type="term" value="F:hydrolase activity"/>
    <property type="evidence" value="ECO:0007669"/>
    <property type="project" value="UniProtKB-KW"/>
</dbReference>
<dbReference type="InterPro" id="IPR027417">
    <property type="entry name" value="P-loop_NTPase"/>
</dbReference>
<feature type="compositionally biased region" description="Basic residues" evidence="7">
    <location>
        <begin position="23"/>
        <end position="34"/>
    </location>
</feature>
<dbReference type="PANTHER" id="PTHR47959">
    <property type="entry name" value="ATP-DEPENDENT RNA HELICASE RHLE-RELATED"/>
    <property type="match status" value="1"/>
</dbReference>
<dbReference type="GO" id="GO:0005524">
    <property type="term" value="F:ATP binding"/>
    <property type="evidence" value="ECO:0007669"/>
    <property type="project" value="UniProtKB-KW"/>
</dbReference>